<gene>
    <name evidence="1" type="ORF">GMA8713_05054</name>
</gene>
<evidence type="ECO:0000313" key="1">
    <source>
        <dbReference type="EMBL" id="CZF87013.1"/>
    </source>
</evidence>
<organism evidence="1 2">
    <name type="scientific">Grimontia marina</name>
    <dbReference type="NCBI Taxonomy" id="646534"/>
    <lineage>
        <taxon>Bacteria</taxon>
        <taxon>Pseudomonadati</taxon>
        <taxon>Pseudomonadota</taxon>
        <taxon>Gammaproteobacteria</taxon>
        <taxon>Vibrionales</taxon>
        <taxon>Vibrionaceae</taxon>
        <taxon>Grimontia</taxon>
    </lineage>
</organism>
<name>A0A128FJP7_9GAMM</name>
<dbReference type="EMBL" id="FIZY01000108">
    <property type="protein sequence ID" value="CZF87013.1"/>
    <property type="molecule type" value="Genomic_DNA"/>
</dbReference>
<reference evidence="2" key="1">
    <citation type="submission" date="2016-02" db="EMBL/GenBank/DDBJ databases">
        <authorList>
            <person name="Rodrigo-Torres Lidia"/>
            <person name="Arahal R.David."/>
        </authorList>
    </citation>
    <scope>NUCLEOTIDE SEQUENCE [LARGE SCALE GENOMIC DNA]</scope>
    <source>
        <strain evidence="2">CECT 8713</strain>
    </source>
</reference>
<evidence type="ECO:0000313" key="2">
    <source>
        <dbReference type="Proteomes" id="UP000073601"/>
    </source>
</evidence>
<sequence length="171" mass="19981">MKTNFLSKLGLVKKQEKLKDEDPLVLNFITPSYPLVKLSQEHKGQAYYLFFLISKSELPRLLTTLDIRDSSQCHKKLLINFSLYEDFSGYVVSLTCNEKSIIESILNLKLSPPLPHHSFPDIDPNNYGSLQGNLDLWFSHFWSTYWLSLSEAEKDKVQLTNDWEEFTELRF</sequence>
<dbReference type="RefSeq" id="WP_062715312.1">
    <property type="nucleotide sequence ID" value="NZ_CAWRCI010000108.1"/>
</dbReference>
<protein>
    <submittedName>
        <fullName evidence="1">Uncharacterized protein</fullName>
    </submittedName>
</protein>
<keyword evidence="2" id="KW-1185">Reference proteome</keyword>
<dbReference type="AlphaFoldDB" id="A0A128FJP7"/>
<proteinExistence type="predicted"/>
<dbReference type="Proteomes" id="UP000073601">
    <property type="component" value="Unassembled WGS sequence"/>
</dbReference>
<accession>A0A128FJP7</accession>
<dbReference type="OrthoDB" id="6928755at2"/>